<accession>A0AAE5WQ12</accession>
<dbReference type="Gene3D" id="2.10.10.20">
    <property type="entry name" value="Carbohydrate-binding module superfamily 5/12"/>
    <property type="match status" value="1"/>
</dbReference>
<keyword evidence="2" id="KW-1185">Reference proteome</keyword>
<protein>
    <submittedName>
        <fullName evidence="1">Uncharacterized protein</fullName>
    </submittedName>
</protein>
<dbReference type="InterPro" id="IPR036573">
    <property type="entry name" value="CBM_sf_5/12"/>
</dbReference>
<organism evidence="1 2">
    <name type="scientific">Rhizobium acidisoli</name>
    <dbReference type="NCBI Taxonomy" id="1538158"/>
    <lineage>
        <taxon>Bacteria</taxon>
        <taxon>Pseudomonadati</taxon>
        <taxon>Pseudomonadota</taxon>
        <taxon>Alphaproteobacteria</taxon>
        <taxon>Hyphomicrobiales</taxon>
        <taxon>Rhizobiaceae</taxon>
        <taxon>Rhizobium/Agrobacterium group</taxon>
        <taxon>Rhizobium</taxon>
    </lineage>
</organism>
<dbReference type="GO" id="GO:0030246">
    <property type="term" value="F:carbohydrate binding"/>
    <property type="evidence" value="ECO:0007669"/>
    <property type="project" value="InterPro"/>
</dbReference>
<name>A0AAE5WQ12_9HYPH</name>
<dbReference type="KEGG" id="rad:CO657_19825"/>
<dbReference type="GO" id="GO:0004553">
    <property type="term" value="F:hydrolase activity, hydrolyzing O-glycosyl compounds"/>
    <property type="evidence" value="ECO:0007669"/>
    <property type="project" value="InterPro"/>
</dbReference>
<gene>
    <name evidence="1" type="ORF">CO657_19825</name>
</gene>
<dbReference type="GO" id="GO:0005576">
    <property type="term" value="C:extracellular region"/>
    <property type="evidence" value="ECO:0007669"/>
    <property type="project" value="InterPro"/>
</dbReference>
<reference evidence="1 2" key="1">
    <citation type="submission" date="2019-01" db="EMBL/GenBank/DDBJ databases">
        <title>Genomic insights into the origins and evolution of symbiotic genes in the Phaseolus vulgaris microsymbionts.</title>
        <authorList>
            <person name="Tong W."/>
        </authorList>
    </citation>
    <scope>NUCLEOTIDE SEQUENCE [LARGE SCALE GENOMIC DNA]</scope>
    <source>
        <strain evidence="1 2">FH23</strain>
    </source>
</reference>
<sequence>MPAPQLDNELANVSTSLNAAITGLQDVRRSDGQLKNGIVTVESLSPSLNVGFTLRGAWASGQHYLAADGVVYNSNFYRALVVHDSTNANRPDLSPTTWQLLFSIASISGAMSAFVYDPNNHMADVFDRANHTGTQAISTVVNLQSSLDAKLSIANFSTTLTTSLPGVLNAATTKNALADADKMPLLDSADSFSLKGYTLADLINSIFTTARTITNAWFAAATFRLRAPSVAVYQLFDASALTADRTLKLANRNTDLGKLGMELLAETIVSTPVAAVDFPNVLSSAFDLYFIELTDVSPSTAAVLSMRMSIDGGANWLTSGYNYASVVSLVSGANGAQVTGAAQFVVASTNMLATNSALCASMTMHRAPTRRHFEQNAFFTNSSGDGVYCGIGGVISQAADSIRFFTGSGNITSGRFRIYGVRKG</sequence>
<dbReference type="SUPFAM" id="SSF51055">
    <property type="entry name" value="Carbohydrate binding domain"/>
    <property type="match status" value="1"/>
</dbReference>
<evidence type="ECO:0000313" key="2">
    <source>
        <dbReference type="Proteomes" id="UP000220927"/>
    </source>
</evidence>
<dbReference type="RefSeq" id="WP_128715570.1">
    <property type="nucleotide sequence ID" value="NZ_CP034998.1"/>
</dbReference>
<dbReference type="Proteomes" id="UP000220927">
    <property type="component" value="Chromosome"/>
</dbReference>
<dbReference type="AlphaFoldDB" id="A0AAE5WQ12"/>
<dbReference type="GO" id="GO:0005975">
    <property type="term" value="P:carbohydrate metabolic process"/>
    <property type="evidence" value="ECO:0007669"/>
    <property type="project" value="InterPro"/>
</dbReference>
<dbReference type="EMBL" id="CP034998">
    <property type="protein sequence ID" value="QAS80181.1"/>
    <property type="molecule type" value="Genomic_DNA"/>
</dbReference>
<evidence type="ECO:0000313" key="1">
    <source>
        <dbReference type="EMBL" id="QAS80181.1"/>
    </source>
</evidence>
<proteinExistence type="predicted"/>